<evidence type="ECO:0000256" key="9">
    <source>
        <dbReference type="SAM" id="MobiDB-lite"/>
    </source>
</evidence>
<comment type="similarity">
    <text evidence="2">Belongs to the V-ATPase G subunit family.</text>
</comment>
<dbReference type="GO" id="GO:0046961">
    <property type="term" value="F:proton-transporting ATPase activity, rotational mechanism"/>
    <property type="evidence" value="ECO:0007669"/>
    <property type="project" value="InterPro"/>
</dbReference>
<dbReference type="SUPFAM" id="SSF52540">
    <property type="entry name" value="P-loop containing nucleoside triphosphate hydrolases"/>
    <property type="match status" value="2"/>
</dbReference>
<evidence type="ECO:0000256" key="7">
    <source>
        <dbReference type="RuleBase" id="RU363044"/>
    </source>
</evidence>
<dbReference type="GO" id="GO:0016787">
    <property type="term" value="F:hydrolase activity"/>
    <property type="evidence" value="ECO:0007669"/>
    <property type="project" value="UniProtKB-KW"/>
</dbReference>
<keyword evidence="8" id="KW-0175">Coiled coil</keyword>
<evidence type="ECO:0000313" key="14">
    <source>
        <dbReference type="Proteomes" id="UP001408789"/>
    </source>
</evidence>
<keyword evidence="7" id="KW-0067">ATP-binding</keyword>
<dbReference type="Pfam" id="PF08268">
    <property type="entry name" value="FBA_3"/>
    <property type="match status" value="1"/>
</dbReference>
<feature type="compositionally biased region" description="Polar residues" evidence="9">
    <location>
        <begin position="345"/>
        <end position="356"/>
    </location>
</feature>
<dbReference type="GO" id="GO:0006281">
    <property type="term" value="P:DNA repair"/>
    <property type="evidence" value="ECO:0007669"/>
    <property type="project" value="UniProtKB-KW"/>
</dbReference>
<keyword evidence="14" id="KW-1185">Reference proteome</keyword>
<dbReference type="FunFam" id="1.20.5.2950:FF:000001">
    <property type="entry name" value="V-type proton ATPase subunit G"/>
    <property type="match status" value="1"/>
</dbReference>
<comment type="subunit">
    <text evidence="3">V-ATPase is a heteromultimeric enzyme composed of a peripheral catalytic V1 complex (components A to H) attached to an integral membrane V0 proton pore complex (components: a, c, c', c'' and d).</text>
</comment>
<reference evidence="13 14" key="1">
    <citation type="submission" date="2024-04" db="EMBL/GenBank/DDBJ databases">
        <title>The reference genome of an endangered Asteraceae, Deinandra increscens subsp. villosa, native to the Central Coast of California.</title>
        <authorList>
            <person name="Guilliams M."/>
            <person name="Hasenstab-Lehman K."/>
            <person name="Meyer R."/>
            <person name="Mcevoy S."/>
        </authorList>
    </citation>
    <scope>NUCLEOTIDE SEQUENCE [LARGE SCALE GENOMIC DNA]</scope>
    <source>
        <tissue evidence="13">Leaf</tissue>
    </source>
</reference>
<dbReference type="InterPro" id="IPR010285">
    <property type="entry name" value="DNA_helicase_pif1-like_DEAD"/>
</dbReference>
<comment type="caution">
    <text evidence="13">The sequence shown here is derived from an EMBL/GenBank/DDBJ whole genome shotgun (WGS) entry which is preliminary data.</text>
</comment>
<evidence type="ECO:0000313" key="13">
    <source>
        <dbReference type="EMBL" id="KAK9070550.1"/>
    </source>
</evidence>
<comment type="function">
    <text evidence="1">Catalytic subunit of the peripheral V1 complex of vacuolar ATPase (V-ATPase). V-ATPase is responsible for acidifying a variety of intracellular compartments in eukaryotic cells.</text>
</comment>
<keyword evidence="4" id="KW-0813">Transport</keyword>
<comment type="cofactor">
    <cofactor evidence="7">
        <name>Mg(2+)</name>
        <dbReference type="ChEBI" id="CHEBI:18420"/>
    </cofactor>
</comment>
<feature type="compositionally biased region" description="Polar residues" evidence="9">
    <location>
        <begin position="381"/>
        <end position="394"/>
    </location>
</feature>
<keyword evidence="7" id="KW-0234">DNA repair</keyword>
<comment type="catalytic activity">
    <reaction evidence="7">
        <text>ATP + H2O = ADP + phosphate + H(+)</text>
        <dbReference type="Rhea" id="RHEA:13065"/>
        <dbReference type="ChEBI" id="CHEBI:15377"/>
        <dbReference type="ChEBI" id="CHEBI:15378"/>
        <dbReference type="ChEBI" id="CHEBI:30616"/>
        <dbReference type="ChEBI" id="CHEBI:43474"/>
        <dbReference type="ChEBI" id="CHEBI:456216"/>
        <dbReference type="EC" id="5.6.2.3"/>
    </reaction>
</comment>
<dbReference type="GO" id="GO:0006310">
    <property type="term" value="P:DNA recombination"/>
    <property type="evidence" value="ECO:0007669"/>
    <property type="project" value="UniProtKB-KW"/>
</dbReference>
<dbReference type="Pfam" id="PF05970">
    <property type="entry name" value="PIF1"/>
    <property type="match status" value="1"/>
</dbReference>
<feature type="domain" description="DNA helicase Pif1-like 2B" evidence="12">
    <location>
        <begin position="1178"/>
        <end position="1221"/>
    </location>
</feature>
<evidence type="ECO:0000256" key="3">
    <source>
        <dbReference type="ARBA" id="ARBA00011196"/>
    </source>
</evidence>
<dbReference type="Pfam" id="PF03179">
    <property type="entry name" value="V-ATPase_G"/>
    <property type="match status" value="1"/>
</dbReference>
<keyword evidence="6" id="KW-0406">Ion transport</keyword>
<dbReference type="InterPro" id="IPR013187">
    <property type="entry name" value="F-box-assoc_dom_typ3"/>
</dbReference>
<evidence type="ECO:0000256" key="2">
    <source>
        <dbReference type="ARBA" id="ARBA00010066"/>
    </source>
</evidence>
<evidence type="ECO:0000256" key="5">
    <source>
        <dbReference type="ARBA" id="ARBA00022781"/>
    </source>
</evidence>
<dbReference type="NCBIfam" id="TIGR01147">
    <property type="entry name" value="V_ATP_synt_G"/>
    <property type="match status" value="1"/>
</dbReference>
<dbReference type="PANTHER" id="PTHR10492">
    <property type="match status" value="1"/>
</dbReference>
<dbReference type="Proteomes" id="UP001408789">
    <property type="component" value="Unassembled WGS sequence"/>
</dbReference>
<sequence>MVYLSDDIIVSEILTRAAAKVVGLSKSVCKQWYALLSTEDFAKKHCSLSLSSSNQRILKVGDLGCTVHTINIESCDYGPDTIVNFPFNDISIHASLDGLLLVCLEREFDMLLWNPVTRAYKNLSTPDFLGMYLNNHDGIGLYIDASEDYKVLHITRRRGVYGVHVYSRRVGSWRKIPFETRPEYTQPNFYWSSGTLCGDTLYFTLSGSYGNIVVMCFDVNLEQFKEISFPPVPCVGIYKGELLNVKEQLHMFVSTGYREMSIDLWKLEGEHWTKVFSFPQMMTMDQWCSMTHFMTNGNFQFTMTNGQLKDHNGASTSNASMSTEQRKEYNARYYAKRKENRQPQDRNVASTSNELTSAEKRKEYNARYYAKRRENNKVSKVGTNDLSESNSSPMTHERTTETQSTTDNITPRTTLPSVIDQVMPRISRGVPDGNVEEDPYNFVYNGIPRDHRVLNNRSPCPHCGAKRFTFEFPTFCCMSGKTMLANLEIPNELYQLFTSQDEIGKIFRHHIRAYNTNFAFASMGVTLDETMTNSRDGVYTFRAHKGIYHKIDQLVLRDGTPRYLQLYFYDPDTELDHRLQWPNLDRSITEMLTHILSTNPYVNTFRSLAELGPLDNYRVTLNASVELDQRVYNRPTTSEVAGIWVEGNDNITSYKRSIVVYGRSEYSQTIQPYFGCYDPLSYPLFFPNGEPGWHPNIPRQGASINEVHNNQDDNDEEMEEANTRRSRTTVAMREYYCYKFQIRSTENVLLFGGRLLQQFVVDVYIKIETSRLQFYELNQAKIRADLYQGIVDCVNVGEVNPNRVGRRIVLPASFIGGPRDMRRRFLDAMTIVQDDGKPDLFLTMTCNPGWPEITDNLKAGQTAQDRPELVSRVFRAKLEDLKEQLFKKHILGKVKSYVYVIEFQKRDGPGGTGKTYLYKALLAEVRSRGLIALATASSGAAANNMPGGRTAHSRFKIPINLENNSMCNINKQSGAAEVIRSSKIIIWDEASMAKRQAIEAVDRTLQDIIGVKLPFGGKIMVMGGDFRQVLPVIKRGTRAQIVDASLRMSPLWSLTRVMRLSINMRALNDPWFSDFLLRVGDGTEESIEGSFIRIPDDMTIPSAIRENSIKELIDAIFPSLQENMHSSDYIISRAILSTKNESVDEINDEMVEIFEGEEKIYYSFDEVEDDRNNLYPIEFLNSLTVSGLPPHKLRLKVGCPIILLRNIDPSHGLCNGTRLICKGFQRNVIDAEIAVGQHIGKRVFLPRIPLKPTSNLICPHVYSVSPCLPHQTDLRFLAYMDSSRGQSGIQSLLAAEQEAQQIVGAARNAKLARLKQAKEEAEKEVAEFRAQMEADFQRKLTESSGDSGANVKRLEKETDAKIEHLKTEAERISSDVVEMLLKHVTSVRFVLVWKLARSEIEKQKICWLPVQAETLAQRSFAME</sequence>
<evidence type="ECO:0000256" key="6">
    <source>
        <dbReference type="ARBA" id="ARBA00023065"/>
    </source>
</evidence>
<dbReference type="EC" id="5.6.2.3" evidence="7"/>
<dbReference type="EMBL" id="JBCNJP010000012">
    <property type="protein sequence ID" value="KAK9070550.1"/>
    <property type="molecule type" value="Genomic_DNA"/>
</dbReference>
<protein>
    <recommendedName>
        <fullName evidence="7">ATP-dependent DNA helicase</fullName>
        <ecNumber evidence="7">5.6.2.3</ecNumber>
    </recommendedName>
</protein>
<dbReference type="Gene3D" id="1.20.5.2950">
    <property type="match status" value="1"/>
</dbReference>
<dbReference type="InterPro" id="IPR017451">
    <property type="entry name" value="F-box-assoc_interact_dom"/>
</dbReference>
<name>A0AAP0DCQ9_9ASTR</name>
<dbReference type="SUPFAM" id="SSF82171">
    <property type="entry name" value="DPP6 N-terminal domain-like"/>
    <property type="match status" value="1"/>
</dbReference>
<feature type="domain" description="F-box associated beta-propeller type 3" evidence="11">
    <location>
        <begin position="91"/>
        <end position="294"/>
    </location>
</feature>
<feature type="region of interest" description="Disordered" evidence="9">
    <location>
        <begin position="337"/>
        <end position="412"/>
    </location>
</feature>
<dbReference type="Pfam" id="PF21530">
    <property type="entry name" value="Pif1_2B_dom"/>
    <property type="match status" value="1"/>
</dbReference>
<proteinExistence type="inferred from homology"/>
<dbReference type="InterPro" id="IPR005124">
    <property type="entry name" value="V-ATPase_G"/>
</dbReference>
<dbReference type="GO" id="GO:0005524">
    <property type="term" value="F:ATP binding"/>
    <property type="evidence" value="ECO:0007669"/>
    <property type="project" value="UniProtKB-KW"/>
</dbReference>
<dbReference type="InterPro" id="IPR027417">
    <property type="entry name" value="P-loop_NTPase"/>
</dbReference>
<dbReference type="InterPro" id="IPR036047">
    <property type="entry name" value="F-box-like_dom_sf"/>
</dbReference>
<keyword evidence="7" id="KW-0227">DNA damage</keyword>
<keyword evidence="5" id="KW-0375">Hydrogen ion transport</keyword>
<feature type="coiled-coil region" evidence="8">
    <location>
        <begin position="1304"/>
        <end position="1338"/>
    </location>
</feature>
<dbReference type="SUPFAM" id="SSF81383">
    <property type="entry name" value="F-box domain"/>
    <property type="match status" value="1"/>
</dbReference>
<evidence type="ECO:0000256" key="8">
    <source>
        <dbReference type="SAM" id="Coils"/>
    </source>
</evidence>
<dbReference type="GO" id="GO:0000723">
    <property type="term" value="P:telomere maintenance"/>
    <property type="evidence" value="ECO:0007669"/>
    <property type="project" value="InterPro"/>
</dbReference>
<accession>A0AAP0DCQ9</accession>
<dbReference type="PANTHER" id="PTHR10492:SF94">
    <property type="entry name" value="ATP-DEPENDENT DNA HELICASE"/>
    <property type="match status" value="1"/>
</dbReference>
<evidence type="ECO:0000256" key="4">
    <source>
        <dbReference type="ARBA" id="ARBA00022448"/>
    </source>
</evidence>
<evidence type="ECO:0000259" key="11">
    <source>
        <dbReference type="Pfam" id="PF08268"/>
    </source>
</evidence>
<evidence type="ECO:0000259" key="12">
    <source>
        <dbReference type="Pfam" id="PF21530"/>
    </source>
</evidence>
<organism evidence="13 14">
    <name type="scientific">Deinandra increscens subsp. villosa</name>
    <dbReference type="NCBI Taxonomy" id="3103831"/>
    <lineage>
        <taxon>Eukaryota</taxon>
        <taxon>Viridiplantae</taxon>
        <taxon>Streptophyta</taxon>
        <taxon>Embryophyta</taxon>
        <taxon>Tracheophyta</taxon>
        <taxon>Spermatophyta</taxon>
        <taxon>Magnoliopsida</taxon>
        <taxon>eudicotyledons</taxon>
        <taxon>Gunneridae</taxon>
        <taxon>Pentapetalae</taxon>
        <taxon>asterids</taxon>
        <taxon>campanulids</taxon>
        <taxon>Asterales</taxon>
        <taxon>Asteraceae</taxon>
        <taxon>Asteroideae</taxon>
        <taxon>Heliantheae alliance</taxon>
        <taxon>Madieae</taxon>
        <taxon>Madiinae</taxon>
        <taxon>Deinandra</taxon>
    </lineage>
</organism>
<keyword evidence="7" id="KW-0378">Hydrolase</keyword>
<gene>
    <name evidence="13" type="ORF">SSX86_010952</name>
</gene>
<evidence type="ECO:0000259" key="10">
    <source>
        <dbReference type="Pfam" id="PF05970"/>
    </source>
</evidence>
<feature type="compositionally biased region" description="Basic and acidic residues" evidence="9">
    <location>
        <begin position="357"/>
        <end position="377"/>
    </location>
</feature>
<evidence type="ECO:0000256" key="1">
    <source>
        <dbReference type="ARBA" id="ARBA00003847"/>
    </source>
</evidence>
<keyword evidence="7" id="KW-0347">Helicase</keyword>
<dbReference type="GO" id="GO:0016471">
    <property type="term" value="C:vacuolar proton-transporting V-type ATPase complex"/>
    <property type="evidence" value="ECO:0007669"/>
    <property type="project" value="InterPro"/>
</dbReference>
<feature type="domain" description="DNA helicase Pif1-like DEAD-box helicase" evidence="10">
    <location>
        <begin position="907"/>
        <end position="1085"/>
    </location>
</feature>
<keyword evidence="7" id="KW-0547">Nucleotide-binding</keyword>
<dbReference type="Gene3D" id="3.40.50.300">
    <property type="entry name" value="P-loop containing nucleotide triphosphate hydrolases"/>
    <property type="match status" value="1"/>
</dbReference>
<dbReference type="GO" id="GO:0043139">
    <property type="term" value="F:5'-3' DNA helicase activity"/>
    <property type="evidence" value="ECO:0007669"/>
    <property type="project" value="UniProtKB-EC"/>
</dbReference>
<dbReference type="NCBIfam" id="TIGR01640">
    <property type="entry name" value="F_box_assoc_1"/>
    <property type="match status" value="1"/>
</dbReference>
<keyword evidence="7" id="KW-0233">DNA recombination</keyword>
<dbReference type="InterPro" id="IPR049163">
    <property type="entry name" value="Pif1-like_2B_dom"/>
</dbReference>
<comment type="similarity">
    <text evidence="7">Belongs to the helicase family.</text>
</comment>